<reference evidence="1" key="1">
    <citation type="submission" date="2024-07" db="EMBL/GenBank/DDBJ databases">
        <title>Identification and characteristics of a novel species of coltsfoot's symbiotic bacteria.</title>
        <authorList>
            <person name="Juszczyk A."/>
            <person name="Jasielczuk I."/>
            <person name="Gurgul A."/>
            <person name="Rogala M."/>
            <person name="Kowalczyk A."/>
            <person name="Szmatola T."/>
            <person name="Kosecka-Strojek M."/>
            <person name="Arent Z."/>
            <person name="Latowski D."/>
        </authorList>
    </citation>
    <scope>NUCLEOTIDE SEQUENCE</scope>
    <source>
        <strain evidence="1">Hg7Tf</strain>
    </source>
</reference>
<organism evidence="1">
    <name type="scientific">Pseudomonas sp. Hg7Tf</name>
    <dbReference type="NCBI Taxonomy" id="3236988"/>
    <lineage>
        <taxon>Bacteria</taxon>
        <taxon>Pseudomonadati</taxon>
        <taxon>Pseudomonadota</taxon>
        <taxon>Gammaproteobacteria</taxon>
        <taxon>Pseudomonadales</taxon>
        <taxon>Pseudomonadaceae</taxon>
        <taxon>Pseudomonas</taxon>
    </lineage>
</organism>
<name>A0AB39I2K8_9PSED</name>
<gene>
    <name evidence="1" type="ORF">AB4Y39_21255</name>
</gene>
<dbReference type="EMBL" id="CP162607">
    <property type="protein sequence ID" value="XDK36208.1"/>
    <property type="molecule type" value="Genomic_DNA"/>
</dbReference>
<dbReference type="AlphaFoldDB" id="A0AB39I2K8"/>
<dbReference type="RefSeq" id="WP_143527768.1">
    <property type="nucleotide sequence ID" value="NZ_CP162607.1"/>
</dbReference>
<evidence type="ECO:0000313" key="1">
    <source>
        <dbReference type="EMBL" id="XDK36208.1"/>
    </source>
</evidence>
<accession>A0AB39I2K8</accession>
<protein>
    <submittedName>
        <fullName evidence="1">Uncharacterized protein</fullName>
    </submittedName>
</protein>
<proteinExistence type="predicted"/>
<sequence>MAIAEKQSTQELIMRIVSAIACTFLLSLALPTLSFAGSDCDDAGSASDVRNCLKNNNDQKGKGNCNDNGNCGKAKDKAKNKDYDDDHSVSCMEINNLVLRRECLDRRRD</sequence>